<organism evidence="1 2">
    <name type="scientific">candidate division WOR-1 bacterium RIFOXYC12_FULL_54_18</name>
    <dbReference type="NCBI Taxonomy" id="1802584"/>
    <lineage>
        <taxon>Bacteria</taxon>
        <taxon>Bacillati</taxon>
        <taxon>Saganbacteria</taxon>
    </lineage>
</organism>
<dbReference type="Proteomes" id="UP000178602">
    <property type="component" value="Unassembled WGS sequence"/>
</dbReference>
<reference evidence="1 2" key="1">
    <citation type="journal article" date="2016" name="Nat. Commun.">
        <title>Thousands of microbial genomes shed light on interconnected biogeochemical processes in an aquifer system.</title>
        <authorList>
            <person name="Anantharaman K."/>
            <person name="Brown C.T."/>
            <person name="Hug L.A."/>
            <person name="Sharon I."/>
            <person name="Castelle C.J."/>
            <person name="Probst A.J."/>
            <person name="Thomas B.C."/>
            <person name="Singh A."/>
            <person name="Wilkins M.J."/>
            <person name="Karaoz U."/>
            <person name="Brodie E.L."/>
            <person name="Williams K.H."/>
            <person name="Hubbard S.S."/>
            <person name="Banfield J.F."/>
        </authorList>
    </citation>
    <scope>NUCLEOTIDE SEQUENCE [LARGE SCALE GENOMIC DNA]</scope>
</reference>
<protein>
    <submittedName>
        <fullName evidence="1">Uncharacterized protein</fullName>
    </submittedName>
</protein>
<gene>
    <name evidence="1" type="ORF">A3K49_02775</name>
</gene>
<dbReference type="EMBL" id="MEUG01000001">
    <property type="protein sequence ID" value="OGC27911.1"/>
    <property type="molecule type" value="Genomic_DNA"/>
</dbReference>
<sequence>MIEGITPVAFEPAALQTVPSGLSREEQVKEEFMTMFYKEMLKQTLKMPKLGPAEEEGASKTYSVFTSDILIEQLARQMVSAARPTWLAETGDK</sequence>
<comment type="caution">
    <text evidence="1">The sequence shown here is derived from an EMBL/GenBank/DDBJ whole genome shotgun (WGS) entry which is preliminary data.</text>
</comment>
<evidence type="ECO:0000313" key="1">
    <source>
        <dbReference type="EMBL" id="OGC27911.1"/>
    </source>
</evidence>
<accession>A0A1F4T523</accession>
<dbReference type="AlphaFoldDB" id="A0A1F4T523"/>
<proteinExistence type="predicted"/>
<evidence type="ECO:0000313" key="2">
    <source>
        <dbReference type="Proteomes" id="UP000178602"/>
    </source>
</evidence>
<name>A0A1F4T523_UNCSA</name>